<proteinExistence type="inferred from homology"/>
<dbReference type="Pfam" id="PF08264">
    <property type="entry name" value="Anticodon_1"/>
    <property type="match status" value="1"/>
</dbReference>
<dbReference type="PROSITE" id="PS00178">
    <property type="entry name" value="AA_TRNA_LIGASE_I"/>
    <property type="match status" value="1"/>
</dbReference>
<dbReference type="InterPro" id="IPR001412">
    <property type="entry name" value="aa-tRNA-synth_I_CS"/>
</dbReference>
<dbReference type="Gene3D" id="1.10.730.10">
    <property type="entry name" value="Isoleucyl-tRNA Synthetase, Domain 1"/>
    <property type="match status" value="1"/>
</dbReference>
<feature type="domain" description="Methionyl/Valyl/Leucyl/Isoleucyl-tRNA synthetase anticodon-binding" evidence="12">
    <location>
        <begin position="770"/>
        <end position="920"/>
    </location>
</feature>
<dbReference type="EMBL" id="JXMW01000003">
    <property type="protein sequence ID" value="OQD59409.1"/>
    <property type="molecule type" value="Genomic_DNA"/>
</dbReference>
<dbReference type="GO" id="GO:0005737">
    <property type="term" value="C:cytoplasm"/>
    <property type="evidence" value="ECO:0007669"/>
    <property type="project" value="UniProtKB-SubCell"/>
</dbReference>
<evidence type="ECO:0000256" key="6">
    <source>
        <dbReference type="ARBA" id="ARBA00022840"/>
    </source>
</evidence>
<dbReference type="FunFam" id="3.40.50.620:FF:000286">
    <property type="entry name" value="Isoleucine--tRNA ligase"/>
    <property type="match status" value="1"/>
</dbReference>
<evidence type="ECO:0000256" key="10">
    <source>
        <dbReference type="HAMAP-Rule" id="MF_02003"/>
    </source>
</evidence>
<keyword evidence="2 10" id="KW-0436">Ligase</keyword>
<evidence type="ECO:0000256" key="2">
    <source>
        <dbReference type="ARBA" id="ARBA00022598"/>
    </source>
</evidence>
<feature type="domain" description="Aminoacyl-tRNA synthetase class Ia" evidence="11">
    <location>
        <begin position="19"/>
        <end position="719"/>
    </location>
</feature>
<comment type="subunit">
    <text evidence="10">Monomer.</text>
</comment>
<comment type="subcellular location">
    <subcellularLocation>
        <location evidence="10">Cytoplasm</location>
    </subcellularLocation>
</comment>
<dbReference type="GO" id="GO:0006428">
    <property type="term" value="P:isoleucyl-tRNA aminoacylation"/>
    <property type="evidence" value="ECO:0007669"/>
    <property type="project" value="UniProtKB-UniRule"/>
</dbReference>
<dbReference type="RefSeq" id="WP_080459645.1">
    <property type="nucleotide sequence ID" value="NZ_JXMW01000003.1"/>
</dbReference>
<dbReference type="InterPro" id="IPR014729">
    <property type="entry name" value="Rossmann-like_a/b/a_fold"/>
</dbReference>
<dbReference type="Pfam" id="PF19302">
    <property type="entry name" value="DUF5915"/>
    <property type="match status" value="1"/>
</dbReference>
<evidence type="ECO:0000256" key="8">
    <source>
        <dbReference type="ARBA" id="ARBA00023146"/>
    </source>
</evidence>
<accession>A0A1V6N409</accession>
<keyword evidence="4 10" id="KW-0547">Nucleotide-binding</keyword>
<dbReference type="GO" id="GO:0002161">
    <property type="term" value="F:aminoacyl-tRNA deacylase activity"/>
    <property type="evidence" value="ECO:0007669"/>
    <property type="project" value="InterPro"/>
</dbReference>
<comment type="caution">
    <text evidence="13">The sequence shown here is derived from an EMBL/GenBank/DDBJ whole genome shotgun (WGS) entry which is preliminary data.</text>
</comment>
<dbReference type="InterPro" id="IPR002300">
    <property type="entry name" value="aa-tRNA-synth_Ia"/>
</dbReference>
<dbReference type="GO" id="GO:0008270">
    <property type="term" value="F:zinc ion binding"/>
    <property type="evidence" value="ECO:0007669"/>
    <property type="project" value="UniProtKB-UniRule"/>
</dbReference>
<feature type="short sequence motif" description="'KMSKS' region" evidence="10">
    <location>
        <begin position="681"/>
        <end position="685"/>
    </location>
</feature>
<dbReference type="EC" id="6.1.1.5" evidence="10"/>
<comment type="function">
    <text evidence="10">Catalyzes the attachment of isoleucine to tRNA(Ile). As IleRS can inadvertently accommodate and process structurally similar amino acids such as valine, to avoid such errors it has two additional distinct tRNA(Ile)-dependent editing activities. One activity is designated as 'pretransfer' editing and involves the hydrolysis of activated Val-AMP. The other activity is designated 'posttransfer' editing and involves deacylation of mischarged Val-tRNA(Ile).</text>
</comment>
<dbReference type="GO" id="GO:0004822">
    <property type="term" value="F:isoleucine-tRNA ligase activity"/>
    <property type="evidence" value="ECO:0007669"/>
    <property type="project" value="UniProtKB-UniRule"/>
</dbReference>
<dbReference type="InterPro" id="IPR033709">
    <property type="entry name" value="Anticodon_Ile_ABEc"/>
</dbReference>
<evidence type="ECO:0000313" key="14">
    <source>
        <dbReference type="Proteomes" id="UP000191661"/>
    </source>
</evidence>
<dbReference type="PRINTS" id="PR00984">
    <property type="entry name" value="TRNASYNTHILE"/>
</dbReference>
<gene>
    <name evidence="10 13" type="primary">ileS</name>
    <name evidence="13" type="ORF">MBBAR_3c00640</name>
</gene>
<reference evidence="13 14" key="1">
    <citation type="submission" date="2014-12" db="EMBL/GenBank/DDBJ databases">
        <title>Genome sequence of Methanobrevibacter arboriphilicus DH1, DSM1125.</title>
        <authorList>
            <person name="Poehlein A."/>
            <person name="Thauer R.K."/>
            <person name="Seedorf H."/>
            <person name="Daniel R."/>
        </authorList>
    </citation>
    <scope>NUCLEOTIDE SEQUENCE [LARGE SCALE GENOMIC DNA]</scope>
    <source>
        <strain evidence="13 14">DH1</strain>
    </source>
</reference>
<evidence type="ECO:0000259" key="12">
    <source>
        <dbReference type="Pfam" id="PF08264"/>
    </source>
</evidence>
<comment type="catalytic activity">
    <reaction evidence="9 10">
        <text>tRNA(Ile) + L-isoleucine + ATP = L-isoleucyl-tRNA(Ile) + AMP + diphosphate</text>
        <dbReference type="Rhea" id="RHEA:11060"/>
        <dbReference type="Rhea" id="RHEA-COMP:9666"/>
        <dbReference type="Rhea" id="RHEA-COMP:9695"/>
        <dbReference type="ChEBI" id="CHEBI:30616"/>
        <dbReference type="ChEBI" id="CHEBI:33019"/>
        <dbReference type="ChEBI" id="CHEBI:58045"/>
        <dbReference type="ChEBI" id="CHEBI:78442"/>
        <dbReference type="ChEBI" id="CHEBI:78528"/>
        <dbReference type="ChEBI" id="CHEBI:456215"/>
        <dbReference type="EC" id="6.1.1.5"/>
    </reaction>
</comment>
<keyword evidence="3 10" id="KW-0479">Metal-binding</keyword>
<dbReference type="GO" id="GO:0000049">
    <property type="term" value="F:tRNA binding"/>
    <property type="evidence" value="ECO:0007669"/>
    <property type="project" value="InterPro"/>
</dbReference>
<dbReference type="InterPro" id="IPR013155">
    <property type="entry name" value="M/V/L/I-tRNA-synth_anticd-bd"/>
</dbReference>
<dbReference type="Proteomes" id="UP000191661">
    <property type="component" value="Unassembled WGS sequence"/>
</dbReference>
<dbReference type="AlphaFoldDB" id="A0A1V6N409"/>
<keyword evidence="1 10" id="KW-0963">Cytoplasm</keyword>
<evidence type="ECO:0000313" key="13">
    <source>
        <dbReference type="EMBL" id="OQD59409.1"/>
    </source>
</evidence>
<keyword evidence="7 10" id="KW-0648">Protein biosynthesis</keyword>
<organism evidence="13 14">
    <name type="scientific">Methanobrevibacter arboriphilus JCM 13429 = DSM 1125</name>
    <dbReference type="NCBI Taxonomy" id="1300164"/>
    <lineage>
        <taxon>Archaea</taxon>
        <taxon>Methanobacteriati</taxon>
        <taxon>Methanobacteriota</taxon>
        <taxon>Methanomada group</taxon>
        <taxon>Methanobacteria</taxon>
        <taxon>Methanobacteriales</taxon>
        <taxon>Methanobacteriaceae</taxon>
        <taxon>Methanobrevibacter</taxon>
    </lineage>
</organism>
<comment type="cofactor">
    <cofactor evidence="10">
        <name>Zn(2+)</name>
        <dbReference type="ChEBI" id="CHEBI:29105"/>
    </cofactor>
</comment>
<dbReference type="InterPro" id="IPR009080">
    <property type="entry name" value="tRNAsynth_Ia_anticodon-bd"/>
</dbReference>
<dbReference type="OrthoDB" id="30823at2157"/>
<keyword evidence="8 10" id="KW-0030">Aminoacyl-tRNA synthetase</keyword>
<evidence type="ECO:0000256" key="9">
    <source>
        <dbReference type="ARBA" id="ARBA00048359"/>
    </source>
</evidence>
<dbReference type="CDD" id="cd00818">
    <property type="entry name" value="IleRS_core"/>
    <property type="match status" value="1"/>
</dbReference>
<dbReference type="HAMAP" id="MF_02003">
    <property type="entry name" value="Ile_tRNA_synth_type2"/>
    <property type="match status" value="1"/>
</dbReference>
<evidence type="ECO:0000256" key="1">
    <source>
        <dbReference type="ARBA" id="ARBA00022490"/>
    </source>
</evidence>
<dbReference type="InterPro" id="IPR009008">
    <property type="entry name" value="Val/Leu/Ile-tRNA-synth_edit"/>
</dbReference>
<dbReference type="InterPro" id="IPR023586">
    <property type="entry name" value="Ile-tRNA-ligase_type2"/>
</dbReference>
<evidence type="ECO:0000259" key="11">
    <source>
        <dbReference type="Pfam" id="PF00133"/>
    </source>
</evidence>
<sequence length="1162" mass="134549">MPIKEAEKSYEHKKIEKEVQEEWIKNQVYSKTNQLREEGPKYSFLDGPPYCSGKIHLGTAWNKIIKDTYLRFKSMKGYSLRRQAGWDTHGLPIEHKVEQLLNIKNKQQIEEDIGIANFVSKCKEFALKNKDAMTSQFEDLGVWMDWDNPYVTFDPKYMESCWWTLKKAHEKDLLLKDKRVISWCPRCETALAAAEIDYEDKIDPSIYVKFPSTEPILDKKSNPDALKEYFLVWTTTPWTLPANLAICMNPDFDYSFVKFFNEIKSDKISNDLILNNEGILILASDLVETIFGPAVKITNIKKDTGEVDENGKPIKEVEEIREPIYEVIKIVKGSDLEGLSYVYPLLDEIPEQKKFDEDNEDKYSSNVHTILPGDHVELGEGTGLVHTAPGHGPDDFEIGKQFNLPIFCPVDEEGNFTQFGGKYSGEFVKGANPNIINDLKMKNLLFKEETIEHRYGTCWRCKTPIIYLATEQWFLKITEIKDKMLSEIEKVEWIPKWAGEGRFHDWVDNAKDWTISRQRYWGIPIPVWVCEDCGNIKVIGSVKELKDNSINEIKANDEDLVHRPYVDEIIIKCDSLGCDCNSNDKVESDDLNNICNGDMKRIPDVLDVWIDSGVAGWASLYYPQKKDMFDEWFPYDFITEGHDQTRGWFYSQLGTSVIAFDQVPYKKVLMHGFVLDEMGKKMSKSLGNVVQPEDVIEDYGADVLRFYLLWASKPWDDLKFVWDELNNIKKMFNILWNVYVFSTTYMSLDNFNPEKCDLNDENSVVLRDEDKWIISKANSLLRDVEEDLGNAFFHQATRKINSFILEDLSRWYVRLIRGRTWVEKDDPDKLGAYYGLYTAIELLIKVLAPIAPHISEKIYENLVKGTKSDGKLSIHMEDWDYDENLIDVDLENQMDIVREIIEASARARDVAKYKLRWPVSDITVVSDDNFVFEAVNNLKSVIKDQSNTKEVITSKEFENIKYIAKPNLKTLGPRLRQDMGFVKKYLAENDGNEIKSELETSGKINISISNNKKDSNNEKQENIKIIELSVEDVLFDNELPEEIVSSDFDGGNVFVNTQITPEILSEAMARELIRRIQDMRKDMDLDVEANINVAVDADEDFKTTIASQIHFISNEVRANNILFENIHETSINDNDNKDNKYKKQYIKEWKIENENIILKIEV</sequence>
<dbReference type="NCBIfam" id="TIGR00392">
    <property type="entry name" value="ileS"/>
    <property type="match status" value="1"/>
</dbReference>
<feature type="binding site" evidence="10">
    <location>
        <position position="684"/>
    </location>
    <ligand>
        <name>ATP</name>
        <dbReference type="ChEBI" id="CHEBI:30616"/>
    </ligand>
</feature>
<evidence type="ECO:0000256" key="3">
    <source>
        <dbReference type="ARBA" id="ARBA00022723"/>
    </source>
</evidence>
<evidence type="ECO:0000256" key="5">
    <source>
        <dbReference type="ARBA" id="ARBA00022833"/>
    </source>
</evidence>
<evidence type="ECO:0000256" key="7">
    <source>
        <dbReference type="ARBA" id="ARBA00022917"/>
    </source>
</evidence>
<dbReference type="GO" id="GO:0005524">
    <property type="term" value="F:ATP binding"/>
    <property type="evidence" value="ECO:0007669"/>
    <property type="project" value="UniProtKB-UniRule"/>
</dbReference>
<dbReference type="CDD" id="cd07961">
    <property type="entry name" value="Anticodon_Ia_Ile_ABEc"/>
    <property type="match status" value="1"/>
</dbReference>
<comment type="similarity">
    <text evidence="10">Belongs to the class-I aminoacyl-tRNA synthetase family. IleS type 2 subfamily.</text>
</comment>
<keyword evidence="14" id="KW-1185">Reference proteome</keyword>
<dbReference type="SUPFAM" id="SSF50677">
    <property type="entry name" value="ValRS/IleRS/LeuRS editing domain"/>
    <property type="match status" value="1"/>
</dbReference>
<dbReference type="Gene3D" id="3.90.740.10">
    <property type="entry name" value="Valyl/Leucyl/Isoleucyl-tRNA synthetase, editing domain"/>
    <property type="match status" value="1"/>
</dbReference>
<evidence type="ECO:0000256" key="4">
    <source>
        <dbReference type="ARBA" id="ARBA00022741"/>
    </source>
</evidence>
<name>A0A1V6N409_METAZ</name>
<dbReference type="Gene3D" id="3.40.50.620">
    <property type="entry name" value="HUPs"/>
    <property type="match status" value="2"/>
</dbReference>
<comment type="domain">
    <text evidence="10">IleRS has two distinct active sites: one for aminoacylation and one for editing. The misactivated valine is translocated from the active site to the editing site, which sterically excludes the correctly activated isoleucine. The single editing site contains two valyl binding pockets, one specific for each substrate (Val-AMP or Val-tRNA(Ile)).</text>
</comment>
<protein>
    <recommendedName>
        <fullName evidence="10">Isoleucine--tRNA ligase</fullName>
        <ecNumber evidence="10">6.1.1.5</ecNumber>
    </recommendedName>
    <alternativeName>
        <fullName evidence="10">Isoleucyl-tRNA synthetase</fullName>
        <shortName evidence="10">IleRS</shortName>
    </alternativeName>
</protein>
<dbReference type="Pfam" id="PF00133">
    <property type="entry name" value="tRNA-synt_1"/>
    <property type="match status" value="1"/>
</dbReference>
<feature type="short sequence motif" description="'HIGH' region" evidence="10">
    <location>
        <begin position="49"/>
        <end position="59"/>
    </location>
</feature>
<dbReference type="SUPFAM" id="SSF47323">
    <property type="entry name" value="Anticodon-binding domain of a subclass of class I aminoacyl-tRNA synthetases"/>
    <property type="match status" value="1"/>
</dbReference>
<keyword evidence="5 10" id="KW-0862">Zinc</keyword>
<dbReference type="SUPFAM" id="SSF52374">
    <property type="entry name" value="Nucleotidylyl transferase"/>
    <property type="match status" value="1"/>
</dbReference>
<keyword evidence="6 10" id="KW-0067">ATP-binding</keyword>
<dbReference type="InterPro" id="IPR002301">
    <property type="entry name" value="Ile-tRNA-ligase"/>
</dbReference>
<dbReference type="PANTHER" id="PTHR42780">
    <property type="entry name" value="SOLEUCYL-TRNA SYNTHETASE"/>
    <property type="match status" value="1"/>
</dbReference>
<dbReference type="PANTHER" id="PTHR42780:SF1">
    <property type="entry name" value="ISOLEUCINE--TRNA LIGASE, CYTOPLASMIC"/>
    <property type="match status" value="1"/>
</dbReference>